<reference evidence="2" key="1">
    <citation type="submission" date="2016-10" db="EMBL/GenBank/DDBJ databases">
        <authorList>
            <person name="Benchimol M."/>
            <person name="Almeida L.G."/>
            <person name="Vasconcelos A.T."/>
            <person name="Perreira-Neves A."/>
            <person name="Rosa I.A."/>
            <person name="Tasca T."/>
            <person name="Bogo M.R."/>
            <person name="de Souza W."/>
        </authorList>
    </citation>
    <scope>NUCLEOTIDE SEQUENCE [LARGE SCALE GENOMIC DNA]</scope>
    <source>
        <strain evidence="2">K</strain>
    </source>
</reference>
<protein>
    <submittedName>
        <fullName evidence="2">Uncharacterized protein</fullName>
    </submittedName>
</protein>
<evidence type="ECO:0000256" key="1">
    <source>
        <dbReference type="SAM" id="Coils"/>
    </source>
</evidence>
<comment type="caution">
    <text evidence="2">The sequence shown here is derived from an EMBL/GenBank/DDBJ whole genome shotgun (WGS) entry which is preliminary data.</text>
</comment>
<feature type="coiled-coil region" evidence="1">
    <location>
        <begin position="110"/>
        <end position="201"/>
    </location>
</feature>
<keyword evidence="1" id="KW-0175">Coiled coil</keyword>
<name>A0A1J4KJ01_9EUKA</name>
<dbReference type="Proteomes" id="UP000179807">
    <property type="component" value="Unassembled WGS sequence"/>
</dbReference>
<dbReference type="VEuPathDB" id="TrichDB:TRFO_03978"/>
<evidence type="ECO:0000313" key="2">
    <source>
        <dbReference type="EMBL" id="OHT11066.1"/>
    </source>
</evidence>
<sequence length="635" mass="74418">MLSNEMSEGIPLSSYPVRSEELLVIQNDLTNIQDGLDTIVNGNLSRCTFLNQASQVFFDFLQRLYQRGEVLQHYASSLMHCEFELDAAQKEFNSDLINLRIINHDLPIEKEKLMDLKERYDEIIKEQRKKQNQIKQLKNKIQMMSNEHNSLITQVEAVSFGITDTLYDDMGDVNVNVFIEVQRYKEEIEKIEKMIINSQNQINLDTEKQKEMYQNKDTINVIKRQMKNIPSLESRISQVTESIKKTKIKQNEERVKSLKFSTQLNQLFSQIDAVYKDIKVHKKFKMRFPDINEKMRDADKSFPEVHQNLLVQLQDFKDKQNNLLENEKKLKEELDKLNIQYTQLCKNSDYLKTSLASVEIELKEQNQSKNQKPTELDLIDQKFQRETVKNAILNFQIHNPIFDKEDLIQEKKKYIDSYDDLCQQINETELQSGQLRLRIESELMRLNVLEAEMQRVNYYQSLTNNSDNEDEIAEMISKNKSGRLNNIYASIEDIKKMENLVNMKKSRSLIKSQKIEKRKQFYEQSIQNWTEATNSTTTNATTTTNTTSTDASIESDMSLTILNGSPQKVSKKKNKNMNLLNAYAQQLSDAFHSQAEYWESDIPEDSFRKNLVDWAMQVDQVNSKIMSSPRIANRK</sequence>
<evidence type="ECO:0000313" key="3">
    <source>
        <dbReference type="Proteomes" id="UP000179807"/>
    </source>
</evidence>
<keyword evidence="3" id="KW-1185">Reference proteome</keyword>
<gene>
    <name evidence="2" type="ORF">TRFO_03978</name>
</gene>
<dbReference type="AlphaFoldDB" id="A0A1J4KJ01"/>
<dbReference type="GeneID" id="94826322"/>
<organism evidence="2 3">
    <name type="scientific">Tritrichomonas foetus</name>
    <dbReference type="NCBI Taxonomy" id="1144522"/>
    <lineage>
        <taxon>Eukaryota</taxon>
        <taxon>Metamonada</taxon>
        <taxon>Parabasalia</taxon>
        <taxon>Tritrichomonadida</taxon>
        <taxon>Tritrichomonadidae</taxon>
        <taxon>Tritrichomonas</taxon>
    </lineage>
</organism>
<dbReference type="EMBL" id="MLAK01000594">
    <property type="protein sequence ID" value="OHT11066.1"/>
    <property type="molecule type" value="Genomic_DNA"/>
</dbReference>
<proteinExistence type="predicted"/>
<dbReference type="RefSeq" id="XP_068364202.1">
    <property type="nucleotide sequence ID" value="XM_068491618.1"/>
</dbReference>
<feature type="coiled-coil region" evidence="1">
    <location>
        <begin position="306"/>
        <end position="347"/>
    </location>
</feature>
<accession>A0A1J4KJ01</accession>